<gene>
    <name evidence="10" type="ORF">FHX64_002000</name>
</gene>
<dbReference type="SUPFAM" id="SSF53335">
    <property type="entry name" value="S-adenosyl-L-methionine-dependent methyltransferases"/>
    <property type="match status" value="1"/>
</dbReference>
<dbReference type="EC" id="2.1.1.72" evidence="2"/>
<reference evidence="10 11" key="1">
    <citation type="submission" date="2020-08" db="EMBL/GenBank/DDBJ databases">
        <title>Genomic Encyclopedia of Type Strains, Phase IV (KMG-IV): sequencing the most valuable type-strain genomes for metagenomic binning, comparative biology and taxonomic classification.</title>
        <authorList>
            <person name="Goeker M."/>
        </authorList>
    </citation>
    <scope>NUCLEOTIDE SEQUENCE [LARGE SCALE GENOMIC DNA]</scope>
    <source>
        <strain evidence="10 11">DSM 27471</strain>
    </source>
</reference>
<dbReference type="InterPro" id="IPR052916">
    <property type="entry name" value="Type-I_RE_MTase_Subunit"/>
</dbReference>
<dbReference type="InterPro" id="IPR003356">
    <property type="entry name" value="DNA_methylase_A-5"/>
</dbReference>
<dbReference type="GO" id="GO:0009307">
    <property type="term" value="P:DNA restriction-modification system"/>
    <property type="evidence" value="ECO:0007669"/>
    <property type="project" value="UniProtKB-KW"/>
</dbReference>
<keyword evidence="11" id="KW-1185">Reference proteome</keyword>
<dbReference type="Pfam" id="PF02384">
    <property type="entry name" value="N6_Mtase"/>
    <property type="match status" value="1"/>
</dbReference>
<evidence type="ECO:0000256" key="5">
    <source>
        <dbReference type="ARBA" id="ARBA00022691"/>
    </source>
</evidence>
<evidence type="ECO:0000256" key="4">
    <source>
        <dbReference type="ARBA" id="ARBA00022679"/>
    </source>
</evidence>
<evidence type="ECO:0000256" key="2">
    <source>
        <dbReference type="ARBA" id="ARBA00011900"/>
    </source>
</evidence>
<keyword evidence="3 10" id="KW-0489">Methyltransferase</keyword>
<sequence length="333" mass="38007">MIYNTMNPSEQQFLNDLDKKLWTAADKLRSTLSAAEYKHAVLGLIFLKYISDAFEVRRKELDIALRNSEHDYFLNPADFDSPEEYEAEIKTELEVRDYYTEKNVFWVPERSRWNVLKDICKTPVGNPLPWLKKNREGAMEPEKMKGVAFLIDDALDAVEKDNPKLKGILNKTYTRLNVDDSKLGELIDLISTIPFETGTLNSKDILGHVYEYFLGQFASAEGKKGGQFYTPKAIVTLIVEMLQPYKGRVYDPAMGSGGFFVQSENFIKQHAGKIDDISVYGQEYNHTTWQLAAMNMAIRGIDFNFGGQPADTLNNDLHPTCVPIILWPTRLLI</sequence>
<feature type="domain" description="N6 adenine-specific DNA methyltransferase N-terminal" evidence="9">
    <location>
        <begin position="17"/>
        <end position="189"/>
    </location>
</feature>
<dbReference type="PANTHER" id="PTHR42998">
    <property type="entry name" value="TYPE I RESTRICTION ENZYME HINDVIIP M PROTEIN-RELATED"/>
    <property type="match status" value="1"/>
</dbReference>
<name>A0A7W5H2W6_9PORP</name>
<dbReference type="Gene3D" id="3.40.50.150">
    <property type="entry name" value="Vaccinia Virus protein VP39"/>
    <property type="match status" value="1"/>
</dbReference>
<keyword evidence="6" id="KW-0680">Restriction system</keyword>
<dbReference type="GO" id="GO:0003677">
    <property type="term" value="F:DNA binding"/>
    <property type="evidence" value="ECO:0007669"/>
    <property type="project" value="InterPro"/>
</dbReference>
<evidence type="ECO:0000256" key="7">
    <source>
        <dbReference type="ARBA" id="ARBA00047942"/>
    </source>
</evidence>
<evidence type="ECO:0000256" key="6">
    <source>
        <dbReference type="ARBA" id="ARBA00022747"/>
    </source>
</evidence>
<dbReference type="Gene3D" id="1.20.1260.30">
    <property type="match status" value="1"/>
</dbReference>
<evidence type="ECO:0000259" key="9">
    <source>
        <dbReference type="Pfam" id="PF12161"/>
    </source>
</evidence>
<evidence type="ECO:0000313" key="10">
    <source>
        <dbReference type="EMBL" id="MBB3187802.1"/>
    </source>
</evidence>
<dbReference type="InterPro" id="IPR038333">
    <property type="entry name" value="T1MK-like_N_sf"/>
</dbReference>
<keyword evidence="4" id="KW-0808">Transferase</keyword>
<evidence type="ECO:0000259" key="8">
    <source>
        <dbReference type="Pfam" id="PF02384"/>
    </source>
</evidence>
<evidence type="ECO:0000256" key="1">
    <source>
        <dbReference type="ARBA" id="ARBA00006594"/>
    </source>
</evidence>
<proteinExistence type="inferred from homology"/>
<dbReference type="InterPro" id="IPR022749">
    <property type="entry name" value="D12N6_MeTrfase_N"/>
</dbReference>
<dbReference type="InterPro" id="IPR029063">
    <property type="entry name" value="SAM-dependent_MTases_sf"/>
</dbReference>
<dbReference type="GO" id="GO:0008170">
    <property type="term" value="F:N-methyltransferase activity"/>
    <property type="evidence" value="ECO:0007669"/>
    <property type="project" value="InterPro"/>
</dbReference>
<evidence type="ECO:0000313" key="11">
    <source>
        <dbReference type="Proteomes" id="UP000544222"/>
    </source>
</evidence>
<dbReference type="GO" id="GO:0009007">
    <property type="term" value="F:site-specific DNA-methyltransferase (adenine-specific) activity"/>
    <property type="evidence" value="ECO:0007669"/>
    <property type="project" value="UniProtKB-EC"/>
</dbReference>
<dbReference type="Proteomes" id="UP000544222">
    <property type="component" value="Unassembled WGS sequence"/>
</dbReference>
<dbReference type="PRINTS" id="PR00507">
    <property type="entry name" value="N12N6MTFRASE"/>
</dbReference>
<comment type="catalytic activity">
    <reaction evidence="7">
        <text>a 2'-deoxyadenosine in DNA + S-adenosyl-L-methionine = an N(6)-methyl-2'-deoxyadenosine in DNA + S-adenosyl-L-homocysteine + H(+)</text>
        <dbReference type="Rhea" id="RHEA:15197"/>
        <dbReference type="Rhea" id="RHEA-COMP:12418"/>
        <dbReference type="Rhea" id="RHEA-COMP:12419"/>
        <dbReference type="ChEBI" id="CHEBI:15378"/>
        <dbReference type="ChEBI" id="CHEBI:57856"/>
        <dbReference type="ChEBI" id="CHEBI:59789"/>
        <dbReference type="ChEBI" id="CHEBI:90615"/>
        <dbReference type="ChEBI" id="CHEBI:90616"/>
        <dbReference type="EC" id="2.1.1.72"/>
    </reaction>
</comment>
<feature type="domain" description="DNA methylase adenine-specific" evidence="8">
    <location>
        <begin position="202"/>
        <end position="319"/>
    </location>
</feature>
<evidence type="ECO:0000256" key="3">
    <source>
        <dbReference type="ARBA" id="ARBA00022603"/>
    </source>
</evidence>
<dbReference type="Pfam" id="PF12161">
    <property type="entry name" value="HsdM_N"/>
    <property type="match status" value="1"/>
</dbReference>
<dbReference type="AlphaFoldDB" id="A0A7W5H2W6"/>
<organism evidence="10 11">
    <name type="scientific">Microbacter margulisiae</name>
    <dbReference type="NCBI Taxonomy" id="1350067"/>
    <lineage>
        <taxon>Bacteria</taxon>
        <taxon>Pseudomonadati</taxon>
        <taxon>Bacteroidota</taxon>
        <taxon>Bacteroidia</taxon>
        <taxon>Bacteroidales</taxon>
        <taxon>Porphyromonadaceae</taxon>
        <taxon>Microbacter</taxon>
    </lineage>
</organism>
<accession>A0A7W5H2W6</accession>
<dbReference type="EMBL" id="JACHYB010000002">
    <property type="protein sequence ID" value="MBB3187802.1"/>
    <property type="molecule type" value="Genomic_DNA"/>
</dbReference>
<dbReference type="GO" id="GO:0032259">
    <property type="term" value="P:methylation"/>
    <property type="evidence" value="ECO:0007669"/>
    <property type="project" value="UniProtKB-KW"/>
</dbReference>
<dbReference type="PANTHER" id="PTHR42998:SF1">
    <property type="entry name" value="TYPE I RESTRICTION ENZYME HINDI METHYLASE SUBUNIT"/>
    <property type="match status" value="1"/>
</dbReference>
<comment type="similarity">
    <text evidence="1">Belongs to the N(4)/N(6)-methyltransferase family.</text>
</comment>
<keyword evidence="5" id="KW-0949">S-adenosyl-L-methionine</keyword>
<comment type="caution">
    <text evidence="10">The sequence shown here is derived from an EMBL/GenBank/DDBJ whole genome shotgun (WGS) entry which is preliminary data.</text>
</comment>
<protein>
    <recommendedName>
        <fullName evidence="2">site-specific DNA-methyltransferase (adenine-specific)</fullName>
        <ecNumber evidence="2">2.1.1.72</ecNumber>
    </recommendedName>
</protein>